<dbReference type="InterPro" id="IPR003837">
    <property type="entry name" value="GatC"/>
</dbReference>
<dbReference type="SUPFAM" id="SSF141000">
    <property type="entry name" value="Glu-tRNAGln amidotransferase C subunit"/>
    <property type="match status" value="1"/>
</dbReference>
<comment type="catalytic activity">
    <reaction evidence="4 6">
        <text>L-aspartyl-tRNA(Asn) + L-glutamine + ATP + H2O = L-asparaginyl-tRNA(Asn) + L-glutamate + ADP + phosphate + 2 H(+)</text>
        <dbReference type="Rhea" id="RHEA:14513"/>
        <dbReference type="Rhea" id="RHEA-COMP:9674"/>
        <dbReference type="Rhea" id="RHEA-COMP:9677"/>
        <dbReference type="ChEBI" id="CHEBI:15377"/>
        <dbReference type="ChEBI" id="CHEBI:15378"/>
        <dbReference type="ChEBI" id="CHEBI:29985"/>
        <dbReference type="ChEBI" id="CHEBI:30616"/>
        <dbReference type="ChEBI" id="CHEBI:43474"/>
        <dbReference type="ChEBI" id="CHEBI:58359"/>
        <dbReference type="ChEBI" id="CHEBI:78515"/>
        <dbReference type="ChEBI" id="CHEBI:78516"/>
        <dbReference type="ChEBI" id="CHEBI:456216"/>
    </reaction>
</comment>
<keyword evidence="8" id="KW-1185">Reference proteome</keyword>
<dbReference type="GO" id="GO:0016740">
    <property type="term" value="F:transferase activity"/>
    <property type="evidence" value="ECO:0007669"/>
    <property type="project" value="UniProtKB-KW"/>
</dbReference>
<keyword evidence="6" id="KW-0436">Ligase</keyword>
<dbReference type="EC" id="6.3.5.-" evidence="6"/>
<comment type="caution">
    <text evidence="7">The sequence shown here is derived from an EMBL/GenBank/DDBJ whole genome shotgun (WGS) entry which is preliminary data.</text>
</comment>
<dbReference type="InterPro" id="IPR036113">
    <property type="entry name" value="Asp/Glu-ADT_sf_sub_c"/>
</dbReference>
<gene>
    <name evidence="6" type="primary">gatC</name>
    <name evidence="7" type="ORF">FD17_GL002531</name>
</gene>
<dbReference type="GO" id="GO:0050567">
    <property type="term" value="F:glutaminyl-tRNA synthase (glutamine-hydrolyzing) activity"/>
    <property type="evidence" value="ECO:0007669"/>
    <property type="project" value="UniProtKB-UniRule"/>
</dbReference>
<evidence type="ECO:0000256" key="4">
    <source>
        <dbReference type="ARBA" id="ARBA00047380"/>
    </source>
</evidence>
<dbReference type="GO" id="GO:0006412">
    <property type="term" value="P:translation"/>
    <property type="evidence" value="ECO:0007669"/>
    <property type="project" value="UniProtKB-UniRule"/>
</dbReference>
<keyword evidence="6" id="KW-0547">Nucleotide-binding</keyword>
<dbReference type="AlphaFoldDB" id="A0A0R1KYK3"/>
<proteinExistence type="inferred from homology"/>
<dbReference type="NCBIfam" id="TIGR00135">
    <property type="entry name" value="gatC"/>
    <property type="match status" value="1"/>
</dbReference>
<dbReference type="PANTHER" id="PTHR15004:SF0">
    <property type="entry name" value="GLUTAMYL-TRNA(GLN) AMIDOTRANSFERASE SUBUNIT C, MITOCHONDRIAL"/>
    <property type="match status" value="1"/>
</dbReference>
<comment type="similarity">
    <text evidence="1 6">Belongs to the GatC family.</text>
</comment>
<keyword evidence="6" id="KW-0067">ATP-binding</keyword>
<dbReference type="GO" id="GO:0050566">
    <property type="term" value="F:asparaginyl-tRNA synthase (glutamine-hydrolyzing) activity"/>
    <property type="evidence" value="ECO:0007669"/>
    <property type="project" value="RHEA"/>
</dbReference>
<dbReference type="Proteomes" id="UP000051581">
    <property type="component" value="Unassembled WGS sequence"/>
</dbReference>
<evidence type="ECO:0000256" key="2">
    <source>
        <dbReference type="ARBA" id="ARBA00011123"/>
    </source>
</evidence>
<dbReference type="Gene3D" id="1.10.20.60">
    <property type="entry name" value="Glu-tRNAGln amidotransferase C subunit, N-terminal domain"/>
    <property type="match status" value="1"/>
</dbReference>
<dbReference type="RefSeq" id="WP_057825008.1">
    <property type="nucleotide sequence ID" value="NZ_AZEA01000009.1"/>
</dbReference>
<dbReference type="Pfam" id="PF02686">
    <property type="entry name" value="GatC"/>
    <property type="match status" value="1"/>
</dbReference>
<organism evidence="7 8">
    <name type="scientific">Lentilactobacillus sunkii DSM 19904</name>
    <dbReference type="NCBI Taxonomy" id="1423808"/>
    <lineage>
        <taxon>Bacteria</taxon>
        <taxon>Bacillati</taxon>
        <taxon>Bacillota</taxon>
        <taxon>Bacilli</taxon>
        <taxon>Lactobacillales</taxon>
        <taxon>Lactobacillaceae</taxon>
        <taxon>Lentilactobacillus</taxon>
    </lineage>
</organism>
<comment type="function">
    <text evidence="3 6">Allows the formation of correctly charged Asn-tRNA(Asn) or Gln-tRNA(Gln) through the transamidation of misacylated Asp-tRNA(Asn) or Glu-tRNA(Gln) in organisms which lack either or both of asparaginyl-tRNA or glutaminyl-tRNA synthetases. The reaction takes place in the presence of glutamine and ATP through an activated phospho-Asp-tRNA(Asn) or phospho-Glu-tRNA(Gln).</text>
</comment>
<comment type="catalytic activity">
    <reaction evidence="5 6">
        <text>L-glutamyl-tRNA(Gln) + L-glutamine + ATP + H2O = L-glutaminyl-tRNA(Gln) + L-glutamate + ADP + phosphate + H(+)</text>
        <dbReference type="Rhea" id="RHEA:17521"/>
        <dbReference type="Rhea" id="RHEA-COMP:9681"/>
        <dbReference type="Rhea" id="RHEA-COMP:9684"/>
        <dbReference type="ChEBI" id="CHEBI:15377"/>
        <dbReference type="ChEBI" id="CHEBI:15378"/>
        <dbReference type="ChEBI" id="CHEBI:29985"/>
        <dbReference type="ChEBI" id="CHEBI:30616"/>
        <dbReference type="ChEBI" id="CHEBI:43474"/>
        <dbReference type="ChEBI" id="CHEBI:58359"/>
        <dbReference type="ChEBI" id="CHEBI:78520"/>
        <dbReference type="ChEBI" id="CHEBI:78521"/>
        <dbReference type="ChEBI" id="CHEBI:456216"/>
    </reaction>
</comment>
<reference evidence="7 8" key="1">
    <citation type="journal article" date="2015" name="Genome Announc.">
        <title>Expanding the biotechnology potential of lactobacilli through comparative genomics of 213 strains and associated genera.</title>
        <authorList>
            <person name="Sun Z."/>
            <person name="Harris H.M."/>
            <person name="McCann A."/>
            <person name="Guo C."/>
            <person name="Argimon S."/>
            <person name="Zhang W."/>
            <person name="Yang X."/>
            <person name="Jeffery I.B."/>
            <person name="Cooney J.C."/>
            <person name="Kagawa T.F."/>
            <person name="Liu W."/>
            <person name="Song Y."/>
            <person name="Salvetti E."/>
            <person name="Wrobel A."/>
            <person name="Rasinkangas P."/>
            <person name="Parkhill J."/>
            <person name="Rea M.C."/>
            <person name="O'Sullivan O."/>
            <person name="Ritari J."/>
            <person name="Douillard F.P."/>
            <person name="Paul Ross R."/>
            <person name="Yang R."/>
            <person name="Briner A.E."/>
            <person name="Felis G.E."/>
            <person name="de Vos W.M."/>
            <person name="Barrangou R."/>
            <person name="Klaenhammer T.R."/>
            <person name="Caufield P.W."/>
            <person name="Cui Y."/>
            <person name="Zhang H."/>
            <person name="O'Toole P.W."/>
        </authorList>
    </citation>
    <scope>NUCLEOTIDE SEQUENCE [LARGE SCALE GENOMIC DNA]</scope>
    <source>
        <strain evidence="7 8">DSM 19904</strain>
    </source>
</reference>
<sequence length="103" mass="11538">MTEKISEDQVKHVAELAKLKIADDQLPYFTTQLDQIIGLFETLSEVDTEGVEPTSSVTDQINVMRDDIAENWNQRQALLDNAPDTADGYIRVPTIIDESGDNE</sequence>
<dbReference type="HAMAP" id="MF_00122">
    <property type="entry name" value="GatC"/>
    <property type="match status" value="1"/>
</dbReference>
<accession>A0A0R1KYK3</accession>
<dbReference type="OrthoDB" id="9813938at2"/>
<dbReference type="GO" id="GO:0070681">
    <property type="term" value="P:glutaminyl-tRNAGln biosynthesis via transamidation"/>
    <property type="evidence" value="ECO:0007669"/>
    <property type="project" value="TreeGrafter"/>
</dbReference>
<evidence type="ECO:0000256" key="6">
    <source>
        <dbReference type="HAMAP-Rule" id="MF_00122"/>
    </source>
</evidence>
<dbReference type="PATRIC" id="fig|1423808.3.peg.2581"/>
<comment type="subunit">
    <text evidence="2 6">Heterotrimer of A, B and C subunits.</text>
</comment>
<evidence type="ECO:0000256" key="3">
    <source>
        <dbReference type="ARBA" id="ARBA00024799"/>
    </source>
</evidence>
<protein>
    <recommendedName>
        <fullName evidence="6">Aspartyl/glutamyl-tRNA(Asn/Gln) amidotransferase subunit C</fullName>
        <shortName evidence="6">Asp/Glu-ADT subunit C</shortName>
        <ecNumber evidence="6">6.3.5.-</ecNumber>
    </recommendedName>
</protein>
<evidence type="ECO:0000313" key="7">
    <source>
        <dbReference type="EMBL" id="KRK88400.1"/>
    </source>
</evidence>
<dbReference type="GO" id="GO:0005524">
    <property type="term" value="F:ATP binding"/>
    <property type="evidence" value="ECO:0007669"/>
    <property type="project" value="UniProtKB-KW"/>
</dbReference>
<evidence type="ECO:0000256" key="1">
    <source>
        <dbReference type="ARBA" id="ARBA00010757"/>
    </source>
</evidence>
<dbReference type="EMBL" id="AZEA01000009">
    <property type="protein sequence ID" value="KRK88400.1"/>
    <property type="molecule type" value="Genomic_DNA"/>
</dbReference>
<keyword evidence="7" id="KW-0808">Transferase</keyword>
<evidence type="ECO:0000313" key="8">
    <source>
        <dbReference type="Proteomes" id="UP000051581"/>
    </source>
</evidence>
<name>A0A0R1KYK3_9LACO</name>
<dbReference type="GO" id="GO:0006450">
    <property type="term" value="P:regulation of translational fidelity"/>
    <property type="evidence" value="ECO:0007669"/>
    <property type="project" value="InterPro"/>
</dbReference>
<keyword evidence="6" id="KW-0648">Protein biosynthesis</keyword>
<evidence type="ECO:0000256" key="5">
    <source>
        <dbReference type="ARBA" id="ARBA00047913"/>
    </source>
</evidence>
<dbReference type="PANTHER" id="PTHR15004">
    <property type="entry name" value="GLUTAMYL-TRNA(GLN) AMIDOTRANSFERASE SUBUNIT C, MITOCHONDRIAL"/>
    <property type="match status" value="1"/>
</dbReference>